<dbReference type="AlphaFoldDB" id="A0A164USZ8"/>
<proteinExistence type="inferred from homology"/>
<dbReference type="PANTHER" id="PTHR12632">
    <property type="entry name" value="TRANSCRIPTION FACTOR NF-Y ALPHA-RELATED"/>
    <property type="match status" value="1"/>
</dbReference>
<dbReference type="GO" id="GO:0016602">
    <property type="term" value="C:CCAAT-binding factor complex"/>
    <property type="evidence" value="ECO:0007669"/>
    <property type="project" value="InterPro"/>
</dbReference>
<comment type="subunit">
    <text evidence="7">Heterotrimeric transcription factor composed of three components, NF-YA, NF-YB and NF-YC. NF-YB and NF-YC must interact and dimerize for NF-YA association and DNA binding.</text>
</comment>
<name>A0A164USZ8_DAUCS</name>
<evidence type="ECO:0000256" key="6">
    <source>
        <dbReference type="ARBA" id="ARBA00023242"/>
    </source>
</evidence>
<evidence type="ECO:0000256" key="2">
    <source>
        <dbReference type="ARBA" id="ARBA00023015"/>
    </source>
</evidence>
<dbReference type="STRING" id="79200.A0A164USZ8"/>
<dbReference type="PROSITE" id="PS00686">
    <property type="entry name" value="NFYA_HAP2_1"/>
    <property type="match status" value="1"/>
</dbReference>
<protein>
    <recommendedName>
        <fullName evidence="8">Nuclear transcription factor Y subunit</fullName>
    </recommendedName>
</protein>
<evidence type="ECO:0000256" key="5">
    <source>
        <dbReference type="ARBA" id="ARBA00023163"/>
    </source>
</evidence>
<keyword evidence="2 8" id="KW-0805">Transcription regulation</keyword>
<dbReference type="SMART" id="SM00521">
    <property type="entry name" value="CBF"/>
    <property type="match status" value="1"/>
</dbReference>
<comment type="function">
    <text evidence="8">Component of the sequence-specific heterotrimeric transcription factor (NF-Y) which specifically recognizes a 5'-CCAAT-3' box motif found in the promoters of its target genes.</text>
</comment>
<reference evidence="9" key="1">
    <citation type="journal article" date="2016" name="Nat. Genet.">
        <title>A high-quality carrot genome assembly provides new insights into carotenoid accumulation and asterid genome evolution.</title>
        <authorList>
            <person name="Iorizzo M."/>
            <person name="Ellison S."/>
            <person name="Senalik D."/>
            <person name="Zeng P."/>
            <person name="Satapoomin P."/>
            <person name="Huang J."/>
            <person name="Bowman M."/>
            <person name="Iovene M."/>
            <person name="Sanseverino W."/>
            <person name="Cavagnaro P."/>
            <person name="Yildiz M."/>
            <person name="Macko-Podgorni A."/>
            <person name="Moranska E."/>
            <person name="Grzebelus E."/>
            <person name="Grzebelus D."/>
            <person name="Ashrafi H."/>
            <person name="Zheng Z."/>
            <person name="Cheng S."/>
            <person name="Spooner D."/>
            <person name="Van Deynze A."/>
            <person name="Simon P."/>
        </authorList>
    </citation>
    <scope>NUCLEOTIDE SEQUENCE [LARGE SCALE GENOMIC DNA]</scope>
    <source>
        <tissue evidence="9">Leaf</tissue>
    </source>
</reference>
<keyword evidence="5 8" id="KW-0804">Transcription</keyword>
<dbReference type="EMBL" id="LNRQ01000007">
    <property type="protein sequence ID" value="KZM89318.1"/>
    <property type="molecule type" value="Genomic_DNA"/>
</dbReference>
<dbReference type="PRINTS" id="PR00616">
    <property type="entry name" value="CCAATSUBUNTB"/>
</dbReference>
<dbReference type="GO" id="GO:0003677">
    <property type="term" value="F:DNA binding"/>
    <property type="evidence" value="ECO:0007669"/>
    <property type="project" value="UniProtKB-KW"/>
</dbReference>
<dbReference type="InterPro" id="IPR001289">
    <property type="entry name" value="NFYA"/>
</dbReference>
<dbReference type="Gramene" id="KZM89318">
    <property type="protein sequence ID" value="KZM89318"/>
    <property type="gene ID" value="DCAR_026393"/>
</dbReference>
<dbReference type="Gene3D" id="6.10.250.2430">
    <property type="match status" value="1"/>
</dbReference>
<evidence type="ECO:0000256" key="1">
    <source>
        <dbReference type="ARBA" id="ARBA00004123"/>
    </source>
</evidence>
<sequence>MFKVLDRGQTEFTNMHDLLKEEFVLSTADSVAPCIIGSSPWWTSAKSHIDNSYAEQSCLSKSLSLKMAAQSSYCQSFKQLEFRFQDLDLSPTQSSSQSYPEVAGAAASNLCGQDMISTKSSYKTIHEKLDFSKEILSMQARDYVCPPLVDFRQQLERVPLSYPDPYCHGLPSTGTEPMEVYHPHITAAASARVPLPNDFSQDEPIYVNAKQYGAILRRREYRAKLEAQKKLIRNRKPYLHESRHLHALKRARGSGGRFLNKKKLEDSNPISESTQSQTCSTILKTELHCSPKTYDINPSPTGWCYDMMTISDNDSCSIFQQQETSFSSYPAHVGMDLRGGKPTKSCSSLEFGGISSKG</sequence>
<keyword evidence="4" id="KW-0010">Activator</keyword>
<organism evidence="9">
    <name type="scientific">Daucus carota subsp. sativus</name>
    <name type="common">Carrot</name>
    <dbReference type="NCBI Taxonomy" id="79200"/>
    <lineage>
        <taxon>Eukaryota</taxon>
        <taxon>Viridiplantae</taxon>
        <taxon>Streptophyta</taxon>
        <taxon>Embryophyta</taxon>
        <taxon>Tracheophyta</taxon>
        <taxon>Spermatophyta</taxon>
        <taxon>Magnoliopsida</taxon>
        <taxon>eudicotyledons</taxon>
        <taxon>Gunneridae</taxon>
        <taxon>Pentapetalae</taxon>
        <taxon>asterids</taxon>
        <taxon>campanulids</taxon>
        <taxon>Apiales</taxon>
        <taxon>Apiaceae</taxon>
        <taxon>Apioideae</taxon>
        <taxon>Scandiceae</taxon>
        <taxon>Daucinae</taxon>
        <taxon>Daucus</taxon>
        <taxon>Daucus sect. Daucus</taxon>
    </lineage>
</organism>
<dbReference type="OrthoDB" id="1097733at2759"/>
<dbReference type="Pfam" id="PF02045">
    <property type="entry name" value="CBFB_NFYA"/>
    <property type="match status" value="1"/>
</dbReference>
<accession>A0A164USZ8</accession>
<evidence type="ECO:0000313" key="9">
    <source>
        <dbReference type="EMBL" id="KZM89318.1"/>
    </source>
</evidence>
<comment type="similarity">
    <text evidence="8">Belongs to the NFYA/HAP2 subunit family.</text>
</comment>
<evidence type="ECO:0000256" key="3">
    <source>
        <dbReference type="ARBA" id="ARBA00023125"/>
    </source>
</evidence>
<keyword evidence="6 8" id="KW-0539">Nucleus</keyword>
<keyword evidence="3 8" id="KW-0238">DNA-binding</keyword>
<evidence type="ECO:0000256" key="4">
    <source>
        <dbReference type="ARBA" id="ARBA00023159"/>
    </source>
</evidence>
<dbReference type="GO" id="GO:0003700">
    <property type="term" value="F:DNA-binding transcription factor activity"/>
    <property type="evidence" value="ECO:0007669"/>
    <property type="project" value="UniProtKB-UniRule"/>
</dbReference>
<dbReference type="PROSITE" id="PS51152">
    <property type="entry name" value="NFYA_HAP2_2"/>
    <property type="match status" value="1"/>
</dbReference>
<dbReference type="OMA" id="PRQDFRF"/>
<comment type="caution">
    <text evidence="9">The sequence shown here is derived from an EMBL/GenBank/DDBJ whole genome shotgun (WGS) entry which is preliminary data.</text>
</comment>
<evidence type="ECO:0000256" key="8">
    <source>
        <dbReference type="RuleBase" id="RU367155"/>
    </source>
</evidence>
<evidence type="ECO:0000256" key="7">
    <source>
        <dbReference type="ARBA" id="ARBA00025911"/>
    </source>
</evidence>
<dbReference type="InterPro" id="IPR018362">
    <property type="entry name" value="CCAAT-binding_factor_CS"/>
</dbReference>
<comment type="subcellular location">
    <subcellularLocation>
        <location evidence="1 8">Nucleus</location>
    </subcellularLocation>
</comment>
<dbReference type="KEGG" id="dcr:108194047"/>
<gene>
    <name evidence="9" type="ORF">DCAR_026393</name>
</gene>